<name>A0ABW8TJ01_9CLOT</name>
<dbReference type="InterPro" id="IPR006141">
    <property type="entry name" value="Intein_N"/>
</dbReference>
<dbReference type="InterPro" id="IPR003587">
    <property type="entry name" value="Hint_dom_N"/>
</dbReference>
<evidence type="ECO:0000313" key="3">
    <source>
        <dbReference type="EMBL" id="MFL0252543.1"/>
    </source>
</evidence>
<dbReference type="InterPro" id="IPR030934">
    <property type="entry name" value="Intein_C"/>
</dbReference>
<dbReference type="PROSITE" id="PS50818">
    <property type="entry name" value="INTEIN_C_TER"/>
    <property type="match status" value="1"/>
</dbReference>
<proteinExistence type="predicted"/>
<sequence length="840" mass="93494">MISVDFEKLKELYEIVNIFESNIDNNLKRAEAEASGITADGDKLIRRLDEIKRFLDDEISRYQNLERKLNEKANAITFRGSKALNAVYINNISENIQVRAANANAEAFIPLALSGDAALESKSSKLKLKSENAVDKTLKAADEKVDSTIDMVKNTANELKNFAEEKINELGKIEKFVEGKIDGILGALVKELDALESEISEALNDKNLKALGEDSLNLLKTKIAEVFVYNKEDLKAEAKYENNLEKDWNNFKSNVWNEFKKVHPELVKKLEEIKNEIEAELKTALINFEKKYPLVAQVLKVSYKTVTGVFEGASDLVDQVVEIPSDLKKIVCKFIDDPIGTTKRTLKMAMYINSFLNGYPPATEDEIKFRVGIVQIIRSSIDKNVIHGDAESRARFTVNVAGNIAMFVFSDGGSSIKEVGEASKVVEEVSDVEKADEAINTAEKAEGAMNAVEKADSWWSKLEDPLNTLSSFSEEVFKTVDTLKACINTRIEEVFTIVSETKDLGKLILCKLRNPINEVKEIVISKSEFTEDQIKTCLEGCFTGKTLINTEFGLRRIDSIKEGERVYAEDAKTGQKSLKKVLYVYKKHSKDIIIIAIGKEKIETTAPHLFYTEEGFKPAEMIKAGEKIKNDSGNYEEISDISIRHTEAGEAIYNLNVEDYHTYFAGESSLLVHNDCSVSNEEVKTVTDAIKNGKGNNTSYVKSIADLKNVEKFKEGSLEHILEGQLNARGKAVGFHYEGMPTAKGKIIPGTESAPNEFGVYTAKVEVDGVPKTANGGMSSFFPKNWSAQDIVDGINEAYGSKEFVRGSRNTFRGKTSQGIRIEMYIDSATGKIISAFPIY</sequence>
<dbReference type="InterPro" id="IPR036844">
    <property type="entry name" value="Hint_dom_sf"/>
</dbReference>
<dbReference type="SUPFAM" id="SSF51294">
    <property type="entry name" value="Hedgehog/intein (Hint) domain"/>
    <property type="match status" value="1"/>
</dbReference>
<dbReference type="Gene3D" id="2.170.16.10">
    <property type="entry name" value="Hedgehog/Intein (Hint) domain"/>
    <property type="match status" value="1"/>
</dbReference>
<keyword evidence="1" id="KW-0175">Coiled coil</keyword>
<reference evidence="3 4" key="1">
    <citation type="submission" date="2024-11" db="EMBL/GenBank/DDBJ databases">
        <authorList>
            <person name="Heng Y.C."/>
            <person name="Lim A.C.H."/>
            <person name="Lee J.K.Y."/>
            <person name="Kittelmann S."/>
        </authorList>
    </citation>
    <scope>NUCLEOTIDE SEQUENCE [LARGE SCALE GENOMIC DNA]</scope>
    <source>
        <strain evidence="3 4">WILCCON 0114</strain>
    </source>
</reference>
<evidence type="ECO:0000256" key="1">
    <source>
        <dbReference type="SAM" id="Coils"/>
    </source>
</evidence>
<gene>
    <name evidence="3" type="ORF">ACJDT4_19195</name>
</gene>
<evidence type="ECO:0000259" key="2">
    <source>
        <dbReference type="SMART" id="SM00306"/>
    </source>
</evidence>
<dbReference type="Proteomes" id="UP001623592">
    <property type="component" value="Unassembled WGS sequence"/>
</dbReference>
<feature type="domain" description="Hint" evidence="2">
    <location>
        <begin position="539"/>
        <end position="632"/>
    </location>
</feature>
<dbReference type="NCBIfam" id="TIGR01443">
    <property type="entry name" value="intein_Cterm"/>
    <property type="match status" value="1"/>
</dbReference>
<dbReference type="Pfam" id="PF14436">
    <property type="entry name" value="EndoU_bacteria"/>
    <property type="match status" value="1"/>
</dbReference>
<organism evidence="3 4">
    <name type="scientific">Clostridium neuense</name>
    <dbReference type="NCBI Taxonomy" id="1728934"/>
    <lineage>
        <taxon>Bacteria</taxon>
        <taxon>Bacillati</taxon>
        <taxon>Bacillota</taxon>
        <taxon>Clostridia</taxon>
        <taxon>Eubacteriales</taxon>
        <taxon>Clostridiaceae</taxon>
        <taxon>Clostridium</taxon>
    </lineage>
</organism>
<evidence type="ECO:0000313" key="4">
    <source>
        <dbReference type="Proteomes" id="UP001623592"/>
    </source>
</evidence>
<feature type="coiled-coil region" evidence="1">
    <location>
        <begin position="48"/>
        <end position="75"/>
    </location>
</feature>
<keyword evidence="4" id="KW-1185">Reference proteome</keyword>
<dbReference type="PROSITE" id="PS50817">
    <property type="entry name" value="INTEIN_N_TER"/>
    <property type="match status" value="1"/>
</dbReference>
<dbReference type="Pfam" id="PF07591">
    <property type="entry name" value="PT-HINT"/>
    <property type="match status" value="1"/>
</dbReference>
<protein>
    <submittedName>
        <fullName evidence="3">EndoU domain-containing protein</fullName>
    </submittedName>
</protein>
<dbReference type="CDD" id="cd00081">
    <property type="entry name" value="Hint"/>
    <property type="match status" value="1"/>
</dbReference>
<dbReference type="EMBL" id="JBJIAA010000018">
    <property type="protein sequence ID" value="MFL0252543.1"/>
    <property type="molecule type" value="Genomic_DNA"/>
</dbReference>
<dbReference type="SMART" id="SM00306">
    <property type="entry name" value="HintN"/>
    <property type="match status" value="1"/>
</dbReference>
<dbReference type="InterPro" id="IPR029501">
    <property type="entry name" value="EndoU_bac"/>
</dbReference>
<comment type="caution">
    <text evidence="3">The sequence shown here is derived from an EMBL/GenBank/DDBJ whole genome shotgun (WGS) entry which is preliminary data.</text>
</comment>
<accession>A0ABW8TJ01</accession>
<dbReference type="RefSeq" id="WP_406789197.1">
    <property type="nucleotide sequence ID" value="NZ_JBJIAA010000018.1"/>
</dbReference>